<evidence type="ECO:0000313" key="3">
    <source>
        <dbReference type="Proteomes" id="UP000652761"/>
    </source>
</evidence>
<organism evidence="2 3">
    <name type="scientific">Colocasia esculenta</name>
    <name type="common">Wild taro</name>
    <name type="synonym">Arum esculentum</name>
    <dbReference type="NCBI Taxonomy" id="4460"/>
    <lineage>
        <taxon>Eukaryota</taxon>
        <taxon>Viridiplantae</taxon>
        <taxon>Streptophyta</taxon>
        <taxon>Embryophyta</taxon>
        <taxon>Tracheophyta</taxon>
        <taxon>Spermatophyta</taxon>
        <taxon>Magnoliopsida</taxon>
        <taxon>Liliopsida</taxon>
        <taxon>Araceae</taxon>
        <taxon>Aroideae</taxon>
        <taxon>Colocasieae</taxon>
        <taxon>Colocasia</taxon>
    </lineage>
</organism>
<accession>A0A843XFV4</accession>
<evidence type="ECO:0000256" key="1">
    <source>
        <dbReference type="SAM" id="MobiDB-lite"/>
    </source>
</evidence>
<sequence>GESGGKILETPARPEGIGEEGGRGALKKEKNPAGPEERNEQAGREGPKRRARRVGCKMEMCHVGHEEETCRVGHKKEMCHVGHGGERTHGKVLRSTKDDWDKNGKDGGGPLVSCLAWRLGFRLGIDILTLRYFLINFAQRADDLALLGEFKWL</sequence>
<evidence type="ECO:0000313" key="2">
    <source>
        <dbReference type="EMBL" id="MQM18196.1"/>
    </source>
</evidence>
<feature type="non-terminal residue" evidence="2">
    <location>
        <position position="153"/>
    </location>
</feature>
<gene>
    <name evidence="2" type="ORF">Taro_051184</name>
</gene>
<feature type="region of interest" description="Disordered" evidence="1">
    <location>
        <begin position="1"/>
        <end position="51"/>
    </location>
</feature>
<dbReference type="AlphaFoldDB" id="A0A843XFV4"/>
<keyword evidence="3" id="KW-1185">Reference proteome</keyword>
<comment type="caution">
    <text evidence="2">The sequence shown here is derived from an EMBL/GenBank/DDBJ whole genome shotgun (WGS) entry which is preliminary data.</text>
</comment>
<feature type="non-terminal residue" evidence="2">
    <location>
        <position position="1"/>
    </location>
</feature>
<proteinExistence type="predicted"/>
<feature type="compositionally biased region" description="Basic and acidic residues" evidence="1">
    <location>
        <begin position="20"/>
        <end position="48"/>
    </location>
</feature>
<reference evidence="2" key="1">
    <citation type="submission" date="2017-07" db="EMBL/GenBank/DDBJ databases">
        <title>Taro Niue Genome Assembly and Annotation.</title>
        <authorList>
            <person name="Atibalentja N."/>
            <person name="Keating K."/>
            <person name="Fields C.J."/>
        </authorList>
    </citation>
    <scope>NUCLEOTIDE SEQUENCE</scope>
    <source>
        <strain evidence="2">Niue_2</strain>
        <tissue evidence="2">Leaf</tissue>
    </source>
</reference>
<dbReference type="Proteomes" id="UP000652761">
    <property type="component" value="Unassembled WGS sequence"/>
</dbReference>
<name>A0A843XFV4_COLES</name>
<dbReference type="EMBL" id="NMUH01008028">
    <property type="protein sequence ID" value="MQM18196.1"/>
    <property type="molecule type" value="Genomic_DNA"/>
</dbReference>
<protein>
    <submittedName>
        <fullName evidence="2">Uncharacterized protein</fullName>
    </submittedName>
</protein>